<reference evidence="2" key="1">
    <citation type="submission" date="2020-12" db="UniProtKB">
        <authorList>
            <consortium name="WormBaseParasite"/>
        </authorList>
    </citation>
    <scope>IDENTIFICATION</scope>
    <source>
        <strain evidence="2">MHco3</strain>
    </source>
</reference>
<name>A0A7I4YQS4_HAECO</name>
<protein>
    <submittedName>
        <fullName evidence="2">Ovule protein</fullName>
    </submittedName>
</protein>
<proteinExistence type="predicted"/>
<dbReference type="Proteomes" id="UP000025227">
    <property type="component" value="Unplaced"/>
</dbReference>
<dbReference type="AlphaFoldDB" id="A0A7I4YQS4"/>
<keyword evidence="1" id="KW-1185">Reference proteome</keyword>
<evidence type="ECO:0000313" key="2">
    <source>
        <dbReference type="WBParaSite" id="HCON_00131100-00001"/>
    </source>
</evidence>
<sequence>STYFSSAGTSDLQEARHEPKWALPRAKHRIFSKKTQTRAKMEQETPLISMCCLYCRHCVAFVHSRSNTL</sequence>
<accession>A0A7I4YQS4</accession>
<evidence type="ECO:0000313" key="1">
    <source>
        <dbReference type="Proteomes" id="UP000025227"/>
    </source>
</evidence>
<dbReference type="WBParaSite" id="HCON_00131100-00001">
    <property type="protein sequence ID" value="HCON_00131100-00001"/>
    <property type="gene ID" value="HCON_00131100"/>
</dbReference>
<organism evidence="1 2">
    <name type="scientific">Haemonchus contortus</name>
    <name type="common">Barber pole worm</name>
    <dbReference type="NCBI Taxonomy" id="6289"/>
    <lineage>
        <taxon>Eukaryota</taxon>
        <taxon>Metazoa</taxon>
        <taxon>Ecdysozoa</taxon>
        <taxon>Nematoda</taxon>
        <taxon>Chromadorea</taxon>
        <taxon>Rhabditida</taxon>
        <taxon>Rhabditina</taxon>
        <taxon>Rhabditomorpha</taxon>
        <taxon>Strongyloidea</taxon>
        <taxon>Trichostrongylidae</taxon>
        <taxon>Haemonchus</taxon>
    </lineage>
</organism>